<gene>
    <name evidence="1" type="ORF">EBT44_05870</name>
</gene>
<dbReference type="AlphaFoldDB" id="A0A965LLR9"/>
<name>A0A965LLR9_9PROT</name>
<evidence type="ECO:0000313" key="1">
    <source>
        <dbReference type="EMBL" id="NBR94332.1"/>
    </source>
</evidence>
<dbReference type="Proteomes" id="UP000740727">
    <property type="component" value="Unassembled WGS sequence"/>
</dbReference>
<organism evidence="1 2">
    <name type="scientific">Candidatus Fonsibacter lacus</name>
    <dbReference type="NCBI Taxonomy" id="2576439"/>
    <lineage>
        <taxon>Bacteria</taxon>
        <taxon>Pseudomonadati</taxon>
        <taxon>Pseudomonadota</taxon>
        <taxon>Alphaproteobacteria</taxon>
        <taxon>Candidatus Pelagibacterales</taxon>
        <taxon>Candidatus Pelagibacterales incertae sedis</taxon>
        <taxon>Candidatus Fonsibacter</taxon>
    </lineage>
</organism>
<protein>
    <submittedName>
        <fullName evidence="1">Uncharacterized protein</fullName>
    </submittedName>
</protein>
<proteinExistence type="predicted"/>
<accession>A0A965LLR9</accession>
<comment type="caution">
    <text evidence="1">The sequence shown here is derived from an EMBL/GenBank/DDBJ whole genome shotgun (WGS) entry which is preliminary data.</text>
</comment>
<evidence type="ECO:0000313" key="2">
    <source>
        <dbReference type="Proteomes" id="UP000740727"/>
    </source>
</evidence>
<reference evidence="1" key="1">
    <citation type="submission" date="2018-10" db="EMBL/GenBank/DDBJ databases">
        <title>Iterative Subtractive Binning of Freshwater Chronoseries Metagenomes Recovers Nearly Complete Genomes from over Four Hundred Novel Species.</title>
        <authorList>
            <person name="Rodriguez-R L.M."/>
            <person name="Tsementzi D."/>
            <person name="Luo C."/>
            <person name="Konstantinidis K.T."/>
        </authorList>
    </citation>
    <scope>NUCLEOTIDE SEQUENCE</scope>
    <source>
        <strain evidence="1">WB5_2A_028</strain>
    </source>
</reference>
<dbReference type="EMBL" id="RFXN01000105">
    <property type="protein sequence ID" value="NBR94332.1"/>
    <property type="molecule type" value="Genomic_DNA"/>
</dbReference>
<sequence>MAAYLVDFTTAYSPAPAFYSGTGATTLVPNVFPVAINGRPYLVDTKAGSFQRQYDARVRDSVDQSAEPGESAINHLGIMVPVKNMLTPLTLKHTVSTLLKVCMFGIKANVLC</sequence>